<dbReference type="InterPro" id="IPR003838">
    <property type="entry name" value="ABC3_permease_C"/>
</dbReference>
<comment type="similarity">
    <text evidence="6">Belongs to the ABC-4 integral membrane protein family.</text>
</comment>
<evidence type="ECO:0000259" key="9">
    <source>
        <dbReference type="Pfam" id="PF12704"/>
    </source>
</evidence>
<dbReference type="EC" id="3.6.3.-" evidence="10"/>
<dbReference type="InterPro" id="IPR025857">
    <property type="entry name" value="MacB_PCD"/>
</dbReference>
<evidence type="ECO:0000256" key="7">
    <source>
        <dbReference type="SAM" id="Phobius"/>
    </source>
</evidence>
<gene>
    <name evidence="10" type="primary">macB_4</name>
    <name evidence="10" type="ORF">Poly41_28810</name>
</gene>
<dbReference type="InterPro" id="IPR050250">
    <property type="entry name" value="Macrolide_Exporter_MacB"/>
</dbReference>
<evidence type="ECO:0000256" key="3">
    <source>
        <dbReference type="ARBA" id="ARBA00022692"/>
    </source>
</evidence>
<feature type="transmembrane region" description="Helical" evidence="7">
    <location>
        <begin position="21"/>
        <end position="42"/>
    </location>
</feature>
<accession>A0A5C6DQ99</accession>
<feature type="domain" description="ABC3 transporter permease C-terminal" evidence="8">
    <location>
        <begin position="286"/>
        <end position="406"/>
    </location>
</feature>
<keyword evidence="10" id="KW-0378">Hydrolase</keyword>
<keyword evidence="11" id="KW-1185">Reference proteome</keyword>
<feature type="domain" description="MacB-like periplasmic core" evidence="9">
    <location>
        <begin position="22"/>
        <end position="246"/>
    </location>
</feature>
<reference evidence="10 11" key="1">
    <citation type="submission" date="2019-02" db="EMBL/GenBank/DDBJ databases">
        <title>Deep-cultivation of Planctomycetes and their phenomic and genomic characterization uncovers novel biology.</title>
        <authorList>
            <person name="Wiegand S."/>
            <person name="Jogler M."/>
            <person name="Boedeker C."/>
            <person name="Pinto D."/>
            <person name="Vollmers J."/>
            <person name="Rivas-Marin E."/>
            <person name="Kohn T."/>
            <person name="Peeters S.H."/>
            <person name="Heuer A."/>
            <person name="Rast P."/>
            <person name="Oberbeckmann S."/>
            <person name="Bunk B."/>
            <person name="Jeske O."/>
            <person name="Meyerdierks A."/>
            <person name="Storesund J.E."/>
            <person name="Kallscheuer N."/>
            <person name="Luecker S."/>
            <person name="Lage O.M."/>
            <person name="Pohl T."/>
            <person name="Merkel B.J."/>
            <person name="Hornburger P."/>
            <person name="Mueller R.-W."/>
            <person name="Bruemmer F."/>
            <person name="Labrenz M."/>
            <person name="Spormann A.M."/>
            <person name="Op Den Camp H."/>
            <person name="Overmann J."/>
            <person name="Amann R."/>
            <person name="Jetten M.S.M."/>
            <person name="Mascher T."/>
            <person name="Medema M.H."/>
            <person name="Devos D.P."/>
            <person name="Kaster A.-K."/>
            <person name="Ovreas L."/>
            <person name="Rohde M."/>
            <person name="Galperin M.Y."/>
            <person name="Jogler C."/>
        </authorList>
    </citation>
    <scope>NUCLEOTIDE SEQUENCE [LARGE SCALE GENOMIC DNA]</scope>
    <source>
        <strain evidence="10 11">Poly41</strain>
    </source>
</reference>
<comment type="caution">
    <text evidence="10">The sequence shown here is derived from an EMBL/GenBank/DDBJ whole genome shotgun (WGS) entry which is preliminary data.</text>
</comment>
<dbReference type="GO" id="GO:0022857">
    <property type="term" value="F:transmembrane transporter activity"/>
    <property type="evidence" value="ECO:0007669"/>
    <property type="project" value="TreeGrafter"/>
</dbReference>
<keyword evidence="10" id="KW-0547">Nucleotide-binding</keyword>
<keyword evidence="10" id="KW-0067">ATP-binding</keyword>
<feature type="transmembrane region" description="Helical" evidence="7">
    <location>
        <begin position="327"/>
        <end position="352"/>
    </location>
</feature>
<proteinExistence type="inferred from homology"/>
<evidence type="ECO:0000313" key="11">
    <source>
        <dbReference type="Proteomes" id="UP000319143"/>
    </source>
</evidence>
<keyword evidence="2" id="KW-1003">Cell membrane</keyword>
<name>A0A5C6DQ99_9BACT</name>
<dbReference type="AlphaFoldDB" id="A0A5C6DQ99"/>
<evidence type="ECO:0000313" key="10">
    <source>
        <dbReference type="EMBL" id="TWU38405.1"/>
    </source>
</evidence>
<evidence type="ECO:0000259" key="8">
    <source>
        <dbReference type="Pfam" id="PF02687"/>
    </source>
</evidence>
<comment type="subcellular location">
    <subcellularLocation>
        <location evidence="1">Cell membrane</location>
        <topology evidence="1">Multi-pass membrane protein</topology>
    </subcellularLocation>
</comment>
<keyword evidence="4 7" id="KW-1133">Transmembrane helix</keyword>
<dbReference type="Proteomes" id="UP000319143">
    <property type="component" value="Unassembled WGS sequence"/>
</dbReference>
<dbReference type="Pfam" id="PF02687">
    <property type="entry name" value="FtsX"/>
    <property type="match status" value="1"/>
</dbReference>
<sequence>MTFLDTLRIAIRALLKNKMRAALTVLGVVIGIAAVTTMVSIGQSASTLVQNQFLALGTNVILVLPGSTERGGVQQAGAPTLTADDSVAIGQQCSTVLASSPVLWFGGQVIYGNSNANPKELLGVGADYLTVRNWDLEAGGFFTLDEMDSSAKVCVIGQSLISKLFQTSNPIGKQIRIQNIPFRVIGVLEKKGANMVGDDQDDLILMPHTTVSKRLYGSKMQNVHALMVSARSPSQMTAATKQIRQLLYERHEIPLGEPADFQVQSTTEIAAMLGIITGTLTLMLSAIAGISLLVGGVGIMNIMLVSVTERTREIGIRMAIGARGKDILRQFLIESVVLSSIGGAIGVALGTAASVGATMLINELSPAQDWPIIVSLPAAAVAMVFAAAVGIFFGYYPARRASRLDPIDALRYE</sequence>
<dbReference type="OrthoDB" id="9770099at2"/>
<evidence type="ECO:0000256" key="5">
    <source>
        <dbReference type="ARBA" id="ARBA00023136"/>
    </source>
</evidence>
<evidence type="ECO:0000256" key="6">
    <source>
        <dbReference type="ARBA" id="ARBA00038076"/>
    </source>
</evidence>
<feature type="transmembrane region" description="Helical" evidence="7">
    <location>
        <begin position="282"/>
        <end position="307"/>
    </location>
</feature>
<dbReference type="PANTHER" id="PTHR30572:SF4">
    <property type="entry name" value="ABC TRANSPORTER PERMEASE YTRF"/>
    <property type="match status" value="1"/>
</dbReference>
<dbReference type="PANTHER" id="PTHR30572">
    <property type="entry name" value="MEMBRANE COMPONENT OF TRANSPORTER-RELATED"/>
    <property type="match status" value="1"/>
</dbReference>
<dbReference type="GO" id="GO:0005524">
    <property type="term" value="F:ATP binding"/>
    <property type="evidence" value="ECO:0007669"/>
    <property type="project" value="UniProtKB-KW"/>
</dbReference>
<evidence type="ECO:0000256" key="4">
    <source>
        <dbReference type="ARBA" id="ARBA00022989"/>
    </source>
</evidence>
<protein>
    <submittedName>
        <fullName evidence="10">Macrolide export ATP-binding/permease protein MacB</fullName>
        <ecNumber evidence="10">3.6.3.-</ecNumber>
    </submittedName>
</protein>
<evidence type="ECO:0000256" key="2">
    <source>
        <dbReference type="ARBA" id="ARBA00022475"/>
    </source>
</evidence>
<keyword evidence="3 7" id="KW-0812">Transmembrane</keyword>
<dbReference type="GO" id="GO:0005886">
    <property type="term" value="C:plasma membrane"/>
    <property type="evidence" value="ECO:0007669"/>
    <property type="project" value="UniProtKB-SubCell"/>
</dbReference>
<feature type="transmembrane region" description="Helical" evidence="7">
    <location>
        <begin position="372"/>
        <end position="396"/>
    </location>
</feature>
<evidence type="ECO:0000256" key="1">
    <source>
        <dbReference type="ARBA" id="ARBA00004651"/>
    </source>
</evidence>
<dbReference type="RefSeq" id="WP_146526721.1">
    <property type="nucleotide sequence ID" value="NZ_SJPV01000004.1"/>
</dbReference>
<dbReference type="EMBL" id="SJPV01000004">
    <property type="protein sequence ID" value="TWU38405.1"/>
    <property type="molecule type" value="Genomic_DNA"/>
</dbReference>
<dbReference type="Pfam" id="PF12704">
    <property type="entry name" value="MacB_PCD"/>
    <property type="match status" value="1"/>
</dbReference>
<keyword evidence="5 7" id="KW-0472">Membrane</keyword>
<organism evidence="10 11">
    <name type="scientific">Novipirellula artificiosorum</name>
    <dbReference type="NCBI Taxonomy" id="2528016"/>
    <lineage>
        <taxon>Bacteria</taxon>
        <taxon>Pseudomonadati</taxon>
        <taxon>Planctomycetota</taxon>
        <taxon>Planctomycetia</taxon>
        <taxon>Pirellulales</taxon>
        <taxon>Pirellulaceae</taxon>
        <taxon>Novipirellula</taxon>
    </lineage>
</organism>
<dbReference type="GO" id="GO:0016787">
    <property type="term" value="F:hydrolase activity"/>
    <property type="evidence" value="ECO:0007669"/>
    <property type="project" value="UniProtKB-KW"/>
</dbReference>